<dbReference type="GO" id="GO:0050661">
    <property type="term" value="F:NADP binding"/>
    <property type="evidence" value="ECO:0007669"/>
    <property type="project" value="InterPro"/>
</dbReference>
<dbReference type="AlphaFoldDB" id="W2SJ88"/>
<protein>
    <recommendedName>
        <fullName evidence="5">Flavin-containing monooxygenase</fullName>
        <ecNumber evidence="5">1.-.-.-</ecNumber>
    </recommendedName>
</protein>
<dbReference type="EMBL" id="KI669072">
    <property type="protein sequence ID" value="ETN69633.1"/>
    <property type="molecule type" value="Genomic_DNA"/>
</dbReference>
<proteinExistence type="inferred from homology"/>
<dbReference type="GO" id="GO:0050660">
    <property type="term" value="F:flavin adenine dinucleotide binding"/>
    <property type="evidence" value="ECO:0007669"/>
    <property type="project" value="InterPro"/>
</dbReference>
<comment type="similarity">
    <text evidence="1 5">Belongs to the FMO family.</text>
</comment>
<evidence type="ECO:0000256" key="4">
    <source>
        <dbReference type="ARBA" id="ARBA00023002"/>
    </source>
</evidence>
<reference evidence="7" key="1">
    <citation type="journal article" date="2014" name="Nat. Genet.">
        <title>Genome of the human hookworm Necator americanus.</title>
        <authorList>
            <person name="Tang Y.T."/>
            <person name="Gao X."/>
            <person name="Rosa B.A."/>
            <person name="Abubucker S."/>
            <person name="Hallsworth-Pepin K."/>
            <person name="Martin J."/>
            <person name="Tyagi R."/>
            <person name="Heizer E."/>
            <person name="Zhang X."/>
            <person name="Bhonagiri-Palsikar V."/>
            <person name="Minx P."/>
            <person name="Warren W.C."/>
            <person name="Wang Q."/>
            <person name="Zhan B."/>
            <person name="Hotez P.J."/>
            <person name="Sternberg P.W."/>
            <person name="Dougall A."/>
            <person name="Gaze S.T."/>
            <person name="Mulvenna J."/>
            <person name="Sotillo J."/>
            <person name="Ranganathan S."/>
            <person name="Rabelo E.M."/>
            <person name="Wilson R.K."/>
            <person name="Felgner P.L."/>
            <person name="Bethony J."/>
            <person name="Hawdon J.M."/>
            <person name="Gasser R.B."/>
            <person name="Loukas A."/>
            <person name="Mitreva M."/>
        </authorList>
    </citation>
    <scope>NUCLEOTIDE SEQUENCE [LARGE SCALE GENOMIC DNA]</scope>
</reference>
<sequence length="219" mass="24479">MVCVGHHVYPYMPTIDGSDLFKGTFSHSHDYKAHDFTKFIDRNVLVVGLGNSGGDIACELARVAKQVTLFWDPRVAKTNVQLAWVVTELRLDTEIDDVIFCTGYNFDFGFIEKGEVVEAVDNHVIGLVDPLGPTTTICEMQTRAVAHMWAKKADCPSEEEMLEEILEVYGRKTFIKFRFKAFDVAPLLLGFDEICQKKSAGKAGYAKDSSAFNSLIKLL</sequence>
<dbReference type="STRING" id="51031.W2SJ88"/>
<dbReference type="InterPro" id="IPR050346">
    <property type="entry name" value="FMO-like"/>
</dbReference>
<evidence type="ECO:0000256" key="2">
    <source>
        <dbReference type="ARBA" id="ARBA00022630"/>
    </source>
</evidence>
<organism evidence="6 7">
    <name type="scientific">Necator americanus</name>
    <name type="common">Human hookworm</name>
    <dbReference type="NCBI Taxonomy" id="51031"/>
    <lineage>
        <taxon>Eukaryota</taxon>
        <taxon>Metazoa</taxon>
        <taxon>Ecdysozoa</taxon>
        <taxon>Nematoda</taxon>
        <taxon>Chromadorea</taxon>
        <taxon>Rhabditida</taxon>
        <taxon>Rhabditina</taxon>
        <taxon>Rhabditomorpha</taxon>
        <taxon>Strongyloidea</taxon>
        <taxon>Ancylostomatidae</taxon>
        <taxon>Bunostominae</taxon>
        <taxon>Necator</taxon>
    </lineage>
</organism>
<dbReference type="Pfam" id="PF00743">
    <property type="entry name" value="FMO-like"/>
    <property type="match status" value="2"/>
</dbReference>
<gene>
    <name evidence="6" type="ORF">NECAME_15200</name>
</gene>
<dbReference type="Gene3D" id="3.50.50.60">
    <property type="entry name" value="FAD/NAD(P)-binding domain"/>
    <property type="match status" value="1"/>
</dbReference>
<dbReference type="OrthoDB" id="5854069at2759"/>
<dbReference type="EC" id="1.-.-.-" evidence="5"/>
<accession>W2SJ88</accession>
<dbReference type="InterPro" id="IPR020946">
    <property type="entry name" value="Flavin_mOase-like"/>
</dbReference>
<keyword evidence="5 6" id="KW-0503">Monooxygenase</keyword>
<evidence type="ECO:0000313" key="6">
    <source>
        <dbReference type="EMBL" id="ETN69633.1"/>
    </source>
</evidence>
<keyword evidence="2 5" id="KW-0285">Flavoprotein</keyword>
<evidence type="ECO:0000313" key="7">
    <source>
        <dbReference type="Proteomes" id="UP000053676"/>
    </source>
</evidence>
<name>W2SJ88_NECAM</name>
<dbReference type="GO" id="GO:0004499">
    <property type="term" value="F:N,N-dimethylaniline monooxygenase activity"/>
    <property type="evidence" value="ECO:0007669"/>
    <property type="project" value="InterPro"/>
</dbReference>
<keyword evidence="3 5" id="KW-0274">FAD</keyword>
<evidence type="ECO:0000256" key="3">
    <source>
        <dbReference type="ARBA" id="ARBA00022827"/>
    </source>
</evidence>
<dbReference type="Proteomes" id="UP000053676">
    <property type="component" value="Unassembled WGS sequence"/>
</dbReference>
<dbReference type="PANTHER" id="PTHR23023">
    <property type="entry name" value="DIMETHYLANILINE MONOOXYGENASE"/>
    <property type="match status" value="1"/>
</dbReference>
<dbReference type="InterPro" id="IPR036188">
    <property type="entry name" value="FAD/NAD-bd_sf"/>
</dbReference>
<dbReference type="KEGG" id="nai:NECAME_15200"/>
<keyword evidence="7" id="KW-1185">Reference proteome</keyword>
<evidence type="ECO:0000256" key="5">
    <source>
        <dbReference type="RuleBase" id="RU361177"/>
    </source>
</evidence>
<dbReference type="SUPFAM" id="SSF51905">
    <property type="entry name" value="FAD/NAD(P)-binding domain"/>
    <property type="match status" value="1"/>
</dbReference>
<evidence type="ECO:0000256" key="1">
    <source>
        <dbReference type="ARBA" id="ARBA00009183"/>
    </source>
</evidence>
<comment type="cofactor">
    <cofactor evidence="5">
        <name>FAD</name>
        <dbReference type="ChEBI" id="CHEBI:57692"/>
    </cofactor>
</comment>
<keyword evidence="4 5" id="KW-0560">Oxidoreductase</keyword>